<accession>A0A171KN83</accession>
<reference evidence="2 3" key="1">
    <citation type="submission" date="2015-04" db="EMBL/GenBank/DDBJ databases">
        <title>Genome sequence of Kerstersia gyiorum CG1.</title>
        <authorList>
            <person name="Greninger A.L."/>
            <person name="Kozyreva V."/>
            <person name="Chaturvedi V."/>
        </authorList>
    </citation>
    <scope>NUCLEOTIDE SEQUENCE [LARGE SCALE GENOMIC DNA]</scope>
    <source>
        <strain evidence="2 3">CG1</strain>
    </source>
</reference>
<dbReference type="RefSeq" id="WP_068375427.1">
    <property type="nucleotide sequence ID" value="NZ_CP033936.1"/>
</dbReference>
<dbReference type="PIRSF" id="PIRSF018266">
    <property type="entry name" value="FecR"/>
    <property type="match status" value="1"/>
</dbReference>
<dbReference type="PANTHER" id="PTHR30273:SF2">
    <property type="entry name" value="PROTEIN FECR"/>
    <property type="match status" value="1"/>
</dbReference>
<proteinExistence type="predicted"/>
<feature type="domain" description="FecR N-terminal" evidence="1">
    <location>
        <begin position="6"/>
        <end position="46"/>
    </location>
</feature>
<name>A0A171KN83_9BURK</name>
<dbReference type="AlphaFoldDB" id="A0A171KN83"/>
<gene>
    <name evidence="2" type="ORF">AAV32_17150</name>
</gene>
<dbReference type="EMBL" id="LBNE01000017">
    <property type="protein sequence ID" value="KKO70350.1"/>
    <property type="molecule type" value="Genomic_DNA"/>
</dbReference>
<protein>
    <recommendedName>
        <fullName evidence="1">FecR N-terminal domain-containing protein</fullName>
    </recommendedName>
</protein>
<evidence type="ECO:0000259" key="1">
    <source>
        <dbReference type="Pfam" id="PF16220"/>
    </source>
</evidence>
<dbReference type="OrthoDB" id="1100567at2"/>
<evidence type="ECO:0000313" key="3">
    <source>
        <dbReference type="Proteomes" id="UP000078084"/>
    </source>
</evidence>
<keyword evidence="3" id="KW-1185">Reference proteome</keyword>
<sequence length="326" mass="36126">MKTPLEQAAQWFMRLQQSPDDDSLQARFERWIWQDPAHATAYREVCHAWDAFDSDQALGRLASAATRASTNQAQRRRTLKHLSIGAVSILAVGGLAWQRQRPDWHGQWQTAQAAPLLGQALPDGSVFDLGPDASLQASFRPDLRSAELPQGALILAAAADGQRPWRLRSRNVDIQLQDGRIAIDRWRPEQIRISLEHGQATATLNEPRWLGLGRIERGQWPLRAGQVLDIQAGQARYLDIPAADAYAWRAGVLVFSNASLEEIAAQLSRYAALPVRAPLGNGTSPRQPRIAASVRLTDIPQFLASLPTLGNIRVRSLPDHIELLPV</sequence>
<comment type="caution">
    <text evidence="2">The sequence shown here is derived from an EMBL/GenBank/DDBJ whole genome shotgun (WGS) entry which is preliminary data.</text>
</comment>
<evidence type="ECO:0000313" key="2">
    <source>
        <dbReference type="EMBL" id="KKO70350.1"/>
    </source>
</evidence>
<dbReference type="Pfam" id="PF16220">
    <property type="entry name" value="DUF4880"/>
    <property type="match status" value="1"/>
</dbReference>
<organism evidence="2 3">
    <name type="scientific">Kerstersia gyiorum</name>
    <dbReference type="NCBI Taxonomy" id="206506"/>
    <lineage>
        <taxon>Bacteria</taxon>
        <taxon>Pseudomonadati</taxon>
        <taxon>Pseudomonadota</taxon>
        <taxon>Betaproteobacteria</taxon>
        <taxon>Burkholderiales</taxon>
        <taxon>Alcaligenaceae</taxon>
        <taxon>Kerstersia</taxon>
    </lineage>
</organism>
<dbReference type="Proteomes" id="UP000078084">
    <property type="component" value="Unassembled WGS sequence"/>
</dbReference>
<dbReference type="Gene3D" id="2.60.120.1440">
    <property type="match status" value="1"/>
</dbReference>
<dbReference type="GO" id="GO:0016989">
    <property type="term" value="F:sigma factor antagonist activity"/>
    <property type="evidence" value="ECO:0007669"/>
    <property type="project" value="TreeGrafter"/>
</dbReference>
<dbReference type="InterPro" id="IPR032623">
    <property type="entry name" value="FecR_N"/>
</dbReference>
<dbReference type="PANTHER" id="PTHR30273">
    <property type="entry name" value="PERIPLASMIC SIGNAL SENSOR AND SIGMA FACTOR ACTIVATOR FECR-RELATED"/>
    <property type="match status" value="1"/>
</dbReference>
<dbReference type="InterPro" id="IPR012373">
    <property type="entry name" value="Ferrdict_sens_TM"/>
</dbReference>
<dbReference type="STRING" id="206506.AAV32_17150"/>